<keyword evidence="1" id="KW-0812">Transmembrane</keyword>
<sequence>MGFSPPHRPSGSPRRQAVVDDYTRPMYDVDRSSDPGPNPRLLWTGGVATALVAALVGLAGVVVIRGILHIPVLGPSRHGTFGDVNTAYLCVGAAAAAIVATALMHALLVTTPRPQAFFGWIVGLVTVVCALQPFTTTTADLETQIASSLLIVLIGLAIGTLISGVAASALRRW</sequence>
<organism evidence="2 3">
    <name type="scientific">Saccharopolyspora montiporae</name>
    <dbReference type="NCBI Taxonomy" id="2781240"/>
    <lineage>
        <taxon>Bacteria</taxon>
        <taxon>Bacillati</taxon>
        <taxon>Actinomycetota</taxon>
        <taxon>Actinomycetes</taxon>
        <taxon>Pseudonocardiales</taxon>
        <taxon>Pseudonocardiaceae</taxon>
        <taxon>Saccharopolyspora</taxon>
    </lineage>
</organism>
<dbReference type="Pfam" id="PF19545">
    <property type="entry name" value="DUF6069"/>
    <property type="match status" value="1"/>
</dbReference>
<keyword evidence="3" id="KW-1185">Reference proteome</keyword>
<reference evidence="2" key="1">
    <citation type="submission" date="2020-10" db="EMBL/GenBank/DDBJ databases">
        <title>Diversity and distribution of actinomycetes associated with coral in the coast of Hainan.</title>
        <authorList>
            <person name="Li F."/>
        </authorList>
    </citation>
    <scope>NUCLEOTIDE SEQUENCE</scope>
    <source>
        <strain evidence="2">HNM0983</strain>
    </source>
</reference>
<protein>
    <submittedName>
        <fullName evidence="2">Uncharacterized protein</fullName>
    </submittedName>
</protein>
<proteinExistence type="predicted"/>
<dbReference type="AlphaFoldDB" id="A0A929B8M3"/>
<name>A0A929B8M3_9PSEU</name>
<dbReference type="InterPro" id="IPR045713">
    <property type="entry name" value="DUF6069"/>
</dbReference>
<dbReference type="EMBL" id="JADEYC010000004">
    <property type="protein sequence ID" value="MBE9373203.1"/>
    <property type="molecule type" value="Genomic_DNA"/>
</dbReference>
<evidence type="ECO:0000313" key="2">
    <source>
        <dbReference type="EMBL" id="MBE9373203.1"/>
    </source>
</evidence>
<dbReference type="Proteomes" id="UP000598360">
    <property type="component" value="Unassembled WGS sequence"/>
</dbReference>
<accession>A0A929B8M3</accession>
<comment type="caution">
    <text evidence="2">The sequence shown here is derived from an EMBL/GenBank/DDBJ whole genome shotgun (WGS) entry which is preliminary data.</text>
</comment>
<keyword evidence="1" id="KW-1133">Transmembrane helix</keyword>
<keyword evidence="1" id="KW-0472">Membrane</keyword>
<feature type="transmembrane region" description="Helical" evidence="1">
    <location>
        <begin position="146"/>
        <end position="170"/>
    </location>
</feature>
<gene>
    <name evidence="2" type="ORF">IQ251_01950</name>
</gene>
<feature type="transmembrane region" description="Helical" evidence="1">
    <location>
        <begin position="86"/>
        <end position="109"/>
    </location>
</feature>
<evidence type="ECO:0000256" key="1">
    <source>
        <dbReference type="SAM" id="Phobius"/>
    </source>
</evidence>
<feature type="transmembrane region" description="Helical" evidence="1">
    <location>
        <begin position="116"/>
        <end position="134"/>
    </location>
</feature>
<evidence type="ECO:0000313" key="3">
    <source>
        <dbReference type="Proteomes" id="UP000598360"/>
    </source>
</evidence>
<feature type="transmembrane region" description="Helical" evidence="1">
    <location>
        <begin position="41"/>
        <end position="66"/>
    </location>
</feature>